<evidence type="ECO:0000313" key="2">
    <source>
        <dbReference type="Proteomes" id="UP000475325"/>
    </source>
</evidence>
<evidence type="ECO:0000313" key="1">
    <source>
        <dbReference type="EMBL" id="KAF3106976.1"/>
    </source>
</evidence>
<accession>A0A7C8JG14</accession>
<organism evidence="1 2">
    <name type="scientific">Orbilia oligospora</name>
    <name type="common">Nematode-trapping fungus</name>
    <name type="synonym">Arthrobotrys oligospora</name>
    <dbReference type="NCBI Taxonomy" id="2813651"/>
    <lineage>
        <taxon>Eukaryota</taxon>
        <taxon>Fungi</taxon>
        <taxon>Dikarya</taxon>
        <taxon>Ascomycota</taxon>
        <taxon>Pezizomycotina</taxon>
        <taxon>Orbiliomycetes</taxon>
        <taxon>Orbiliales</taxon>
        <taxon>Orbiliaceae</taxon>
        <taxon>Orbilia</taxon>
    </lineage>
</organism>
<dbReference type="Proteomes" id="UP000475325">
    <property type="component" value="Unassembled WGS sequence"/>
</dbReference>
<dbReference type="AlphaFoldDB" id="A0A7C8JG14"/>
<name>A0A7C8JG14_ORBOL</name>
<proteinExistence type="predicted"/>
<reference evidence="1 2" key="1">
    <citation type="submission" date="2019-06" db="EMBL/GenBank/DDBJ databases">
        <authorList>
            <person name="Palmer J.M."/>
        </authorList>
    </citation>
    <scope>NUCLEOTIDE SEQUENCE [LARGE SCALE GENOMIC DNA]</scope>
    <source>
        <strain evidence="1 2">TWF102</strain>
    </source>
</reference>
<comment type="caution">
    <text evidence="1">The sequence shown here is derived from an EMBL/GenBank/DDBJ whole genome shotgun (WGS) entry which is preliminary data.</text>
</comment>
<dbReference type="EMBL" id="WIQW01000011">
    <property type="protein sequence ID" value="KAF3106976.1"/>
    <property type="molecule type" value="Genomic_DNA"/>
</dbReference>
<gene>
    <name evidence="1" type="ORF">TWF102_000821</name>
</gene>
<protein>
    <submittedName>
        <fullName evidence="1">Uncharacterized protein</fullName>
    </submittedName>
</protein>
<sequence>MSAGTRVGVIARRRGSLAAFGSRLRQLKEKPCTPQTKGFKLSPHTPRVEKTWGLGLTVVPAPRKSQSGVRFACIGEELVRPWFLGSGHMRAGSVSLPPLRCSAGQEISEDKF</sequence>